<gene>
    <name evidence="1" type="ORF">DL240_14365</name>
</gene>
<dbReference type="EMBL" id="QHKO01000007">
    <property type="protein sequence ID" value="RAL20866.1"/>
    <property type="molecule type" value="Genomic_DNA"/>
</dbReference>
<comment type="caution">
    <text evidence="1">The sequence shown here is derived from an EMBL/GenBank/DDBJ whole genome shotgun (WGS) entry which is preliminary data.</text>
</comment>
<evidence type="ECO:0000313" key="1">
    <source>
        <dbReference type="EMBL" id="RAL20866.1"/>
    </source>
</evidence>
<dbReference type="AlphaFoldDB" id="A0A328C4Y0"/>
<sequence>MSGHNHRLHIPTLRKIQRCGDVPQGCPARPISRRRQRRHIDHIVTIACTQPRNLGLIAYPVPGFPLATQAHSQVAGPAGRLRSHPGDAIARPAVQRLTTTIIHQATGIRRAAIDCRLANLFALPAVQHLPTAIIYQTTGIHRTALDCRLANLFALPTVQSLTTAIVHQTAGILRAAIDCRLTDLFALPTVQSLATAIIHQTAGILRAAIDCRLTDFAIIRLPDVIRFPDIIQPPDIIHSPDIGLALCNRRPLAIAPRTARGDHKRPNHHPHMYTSYHPILLKVDQD</sequence>
<reference evidence="1 2" key="1">
    <citation type="submission" date="2018-05" db="EMBL/GenBank/DDBJ databases">
        <title>Lujinxingia marina gen. nov. sp. nov., a new facultative anaerobic member of the class Deltaproteobacteria, and proposal of Lujinxingaceae fam. nov.</title>
        <authorList>
            <person name="Li C.-M."/>
        </authorList>
    </citation>
    <scope>NUCLEOTIDE SEQUENCE [LARGE SCALE GENOMIC DNA]</scope>
    <source>
        <strain evidence="1 2">B210</strain>
    </source>
</reference>
<accession>A0A328C4Y0</accession>
<organism evidence="1 2">
    <name type="scientific">Lujinxingia litoralis</name>
    <dbReference type="NCBI Taxonomy" id="2211119"/>
    <lineage>
        <taxon>Bacteria</taxon>
        <taxon>Deltaproteobacteria</taxon>
        <taxon>Bradymonadales</taxon>
        <taxon>Lujinxingiaceae</taxon>
        <taxon>Lujinxingia</taxon>
    </lineage>
</organism>
<dbReference type="Proteomes" id="UP000249169">
    <property type="component" value="Unassembled WGS sequence"/>
</dbReference>
<keyword evidence="2" id="KW-1185">Reference proteome</keyword>
<name>A0A328C4Y0_9DELT</name>
<protein>
    <submittedName>
        <fullName evidence="1">Uncharacterized protein</fullName>
    </submittedName>
</protein>
<proteinExistence type="predicted"/>
<evidence type="ECO:0000313" key="2">
    <source>
        <dbReference type="Proteomes" id="UP000249169"/>
    </source>
</evidence>